<dbReference type="STRING" id="298654.FraEuI1c_4906"/>
<dbReference type="AlphaFoldDB" id="E3J1T8"/>
<gene>
    <name evidence="3" type="ordered locus">FraEuI1c_4906</name>
</gene>
<dbReference type="EMBL" id="CP002299">
    <property type="protein sequence ID" value="ADP82896.1"/>
    <property type="molecule type" value="Genomic_DNA"/>
</dbReference>
<dbReference type="eggNOG" id="COG2261">
    <property type="taxonomic scope" value="Bacteria"/>
</dbReference>
<dbReference type="InParanoid" id="E3J1T8"/>
<dbReference type="RefSeq" id="WP_013426014.1">
    <property type="nucleotide sequence ID" value="NC_014666.1"/>
</dbReference>
<evidence type="ECO:0008006" key="5">
    <source>
        <dbReference type="Google" id="ProtNLM"/>
    </source>
</evidence>
<keyword evidence="2" id="KW-0472">Membrane</keyword>
<feature type="transmembrane region" description="Helical" evidence="2">
    <location>
        <begin position="6"/>
        <end position="22"/>
    </location>
</feature>
<feature type="region of interest" description="Disordered" evidence="1">
    <location>
        <begin position="87"/>
        <end position="119"/>
    </location>
</feature>
<dbReference type="OrthoDB" id="3483802at2"/>
<keyword evidence="2" id="KW-1133">Transmembrane helix</keyword>
<accession>E3J1T8</accession>
<name>E3J1T8_PSEI1</name>
<feature type="transmembrane region" description="Helical" evidence="2">
    <location>
        <begin position="64"/>
        <end position="82"/>
    </location>
</feature>
<feature type="transmembrane region" description="Helical" evidence="2">
    <location>
        <begin position="29"/>
        <end position="52"/>
    </location>
</feature>
<dbReference type="KEGG" id="fri:FraEuI1c_4906"/>
<dbReference type="HOGENOM" id="CLU_160040_1_0_11"/>
<evidence type="ECO:0000313" key="3">
    <source>
        <dbReference type="EMBL" id="ADP82896.1"/>
    </source>
</evidence>
<evidence type="ECO:0000256" key="2">
    <source>
        <dbReference type="SAM" id="Phobius"/>
    </source>
</evidence>
<evidence type="ECO:0000313" key="4">
    <source>
        <dbReference type="Proteomes" id="UP000002484"/>
    </source>
</evidence>
<protein>
    <recommendedName>
        <fullName evidence="5">Transglycosylase-associated protein</fullName>
    </recommendedName>
</protein>
<evidence type="ECO:0000256" key="1">
    <source>
        <dbReference type="SAM" id="MobiDB-lite"/>
    </source>
</evidence>
<proteinExistence type="predicted"/>
<organism evidence="3 4">
    <name type="scientific">Pseudofrankia inefficax (strain DSM 45817 / CECT 9037 / DDB 130130 / EuI1c)</name>
    <name type="common">Frankia inefficax</name>
    <dbReference type="NCBI Taxonomy" id="298654"/>
    <lineage>
        <taxon>Bacteria</taxon>
        <taxon>Bacillati</taxon>
        <taxon>Actinomycetota</taxon>
        <taxon>Actinomycetes</taxon>
        <taxon>Frankiales</taxon>
        <taxon>Frankiaceae</taxon>
        <taxon>Pseudofrankia</taxon>
    </lineage>
</organism>
<keyword evidence="4" id="KW-1185">Reference proteome</keyword>
<reference evidence="3 4" key="1">
    <citation type="submission" date="2010-10" db="EMBL/GenBank/DDBJ databases">
        <title>Complete sequence of Frankia sp. EuI1c.</title>
        <authorList>
            <consortium name="US DOE Joint Genome Institute"/>
            <person name="Lucas S."/>
            <person name="Copeland A."/>
            <person name="Lapidus A."/>
            <person name="Cheng J.-F."/>
            <person name="Bruce D."/>
            <person name="Goodwin L."/>
            <person name="Pitluck S."/>
            <person name="Chertkov O."/>
            <person name="Detter J.C."/>
            <person name="Han C."/>
            <person name="Tapia R."/>
            <person name="Land M."/>
            <person name="Hauser L."/>
            <person name="Jeffries C."/>
            <person name="Kyrpides N."/>
            <person name="Ivanova N."/>
            <person name="Mikhailova N."/>
            <person name="Beauchemin N."/>
            <person name="Sen A."/>
            <person name="Sur S.A."/>
            <person name="Gtari M."/>
            <person name="Wall L."/>
            <person name="Tisa L."/>
            <person name="Woyke T."/>
        </authorList>
    </citation>
    <scope>NUCLEOTIDE SEQUENCE [LARGE SCALE GENOMIC DNA]</scope>
    <source>
        <strain evidence="4">DSM 45817 / CECT 9037 / EuI1c</strain>
    </source>
</reference>
<sequence length="119" mass="12483">MFQILWIVIGGAIIGLIARALMRRGSVPLWATVCLGILGALIGNAIAGAIGVRHTGGIDWIRHILQIGVACGLVALVGPLVMRGRRGGGGGGTGPHMFSGSGRGQKYSRDRDRSHMDMR</sequence>
<dbReference type="Proteomes" id="UP000002484">
    <property type="component" value="Chromosome"/>
</dbReference>
<keyword evidence="2" id="KW-0812">Transmembrane</keyword>
<feature type="compositionally biased region" description="Basic and acidic residues" evidence="1">
    <location>
        <begin position="107"/>
        <end position="119"/>
    </location>
</feature>